<keyword evidence="2 4" id="KW-0997">Cell inner membrane</keyword>
<evidence type="ECO:0000256" key="3">
    <source>
        <dbReference type="ARBA" id="ARBA00023136"/>
    </source>
</evidence>
<organism evidence="5 6">
    <name type="scientific">Bowmanella pacifica</name>
    <dbReference type="NCBI Taxonomy" id="502051"/>
    <lineage>
        <taxon>Bacteria</taxon>
        <taxon>Pseudomonadati</taxon>
        <taxon>Pseudomonadota</taxon>
        <taxon>Gammaproteobacteria</taxon>
        <taxon>Alteromonadales</taxon>
        <taxon>Alteromonadaceae</taxon>
        <taxon>Bowmanella</taxon>
    </lineage>
</organism>
<keyword evidence="3 4" id="KW-0472">Membrane</keyword>
<proteinExistence type="inferred from homology"/>
<keyword evidence="6" id="KW-1185">Reference proteome</keyword>
<dbReference type="InterPro" id="IPR009948">
    <property type="entry name" value="Syd"/>
</dbReference>
<comment type="subcellular location">
    <subcellularLocation>
        <location evidence="4">Cell inner membrane</location>
        <topology evidence="4">Peripheral membrane protein</topology>
        <orientation evidence="4">Cytoplasmic side</orientation>
    </subcellularLocation>
    <text evidence="4">Loosely associated with the cytoplasmic side of the inner membrane, probably via SecY.</text>
</comment>
<dbReference type="GO" id="GO:0009898">
    <property type="term" value="C:cytoplasmic side of plasma membrane"/>
    <property type="evidence" value="ECO:0007669"/>
    <property type="project" value="InterPro"/>
</dbReference>
<gene>
    <name evidence="4 5" type="primary">syd</name>
    <name evidence="5" type="ORF">GCM10010982_29230</name>
</gene>
<comment type="similarity">
    <text evidence="4">Belongs to the Syd family.</text>
</comment>
<comment type="function">
    <text evidence="4">Interacts with the SecY protein in vivo. May bind preferentially to an uncomplexed state of SecY, thus functioning either as a chelating agent for excess SecY in the cell or as a regulatory factor that negatively controls the translocase function.</text>
</comment>
<reference evidence="5" key="1">
    <citation type="journal article" date="2014" name="Int. J. Syst. Evol. Microbiol.">
        <title>Complete genome sequence of Corynebacterium casei LMG S-19264T (=DSM 44701T), isolated from a smear-ripened cheese.</title>
        <authorList>
            <consortium name="US DOE Joint Genome Institute (JGI-PGF)"/>
            <person name="Walter F."/>
            <person name="Albersmeier A."/>
            <person name="Kalinowski J."/>
            <person name="Ruckert C."/>
        </authorList>
    </citation>
    <scope>NUCLEOTIDE SEQUENCE</scope>
    <source>
        <strain evidence="5">CGMCC 1.7086</strain>
    </source>
</reference>
<evidence type="ECO:0000313" key="6">
    <source>
        <dbReference type="Proteomes" id="UP000606935"/>
    </source>
</evidence>
<comment type="caution">
    <text evidence="5">The sequence shown here is derived from an EMBL/GenBank/DDBJ whole genome shotgun (WGS) entry which is preliminary data.</text>
</comment>
<dbReference type="Pfam" id="PF07348">
    <property type="entry name" value="Syd"/>
    <property type="match status" value="1"/>
</dbReference>
<dbReference type="InterPro" id="IPR038228">
    <property type="entry name" value="Syd_sf"/>
</dbReference>
<dbReference type="Proteomes" id="UP000606935">
    <property type="component" value="Unassembled WGS sequence"/>
</dbReference>
<dbReference type="EMBL" id="BMLS01000005">
    <property type="protein sequence ID" value="GGO72042.1"/>
    <property type="molecule type" value="Genomic_DNA"/>
</dbReference>
<sequence length="179" mass="20554">MDVITSLQAFVQRYLDHHQHTQLPLTTEWDADWLSPCQQGEPDETGHIHWLPVARTDISDFRDTERALEIDFHPDIKAFFGAYWSENLAASAPRGELQLLMPWNADDFARLQQNLIGHVLMKKRLKQPITLFFAVTDDDDFILSLDNQTGQVMLERVGLPAKEVLAENLASFLDELTPR</sequence>
<dbReference type="CDD" id="cd16323">
    <property type="entry name" value="Syd"/>
    <property type="match status" value="1"/>
</dbReference>
<evidence type="ECO:0000256" key="2">
    <source>
        <dbReference type="ARBA" id="ARBA00022519"/>
    </source>
</evidence>
<dbReference type="RefSeq" id="WP_188696734.1">
    <property type="nucleotide sequence ID" value="NZ_BMLS01000005.1"/>
</dbReference>
<keyword evidence="1 4" id="KW-1003">Cell membrane</keyword>
<dbReference type="HAMAP" id="MF_01104">
    <property type="entry name" value="Syd"/>
    <property type="match status" value="1"/>
</dbReference>
<accession>A0A917Z116</accession>
<name>A0A917Z116_9ALTE</name>
<reference evidence="5" key="2">
    <citation type="submission" date="2020-09" db="EMBL/GenBank/DDBJ databases">
        <authorList>
            <person name="Sun Q."/>
            <person name="Zhou Y."/>
        </authorList>
    </citation>
    <scope>NUCLEOTIDE SEQUENCE</scope>
    <source>
        <strain evidence="5">CGMCC 1.7086</strain>
    </source>
</reference>
<evidence type="ECO:0000256" key="4">
    <source>
        <dbReference type="HAMAP-Rule" id="MF_01104"/>
    </source>
</evidence>
<dbReference type="NCBIfam" id="NF003439">
    <property type="entry name" value="PRK04968.1"/>
    <property type="match status" value="1"/>
</dbReference>
<evidence type="ECO:0000313" key="5">
    <source>
        <dbReference type="EMBL" id="GGO72042.1"/>
    </source>
</evidence>
<evidence type="ECO:0000256" key="1">
    <source>
        <dbReference type="ARBA" id="ARBA00022475"/>
    </source>
</evidence>
<protein>
    <recommendedName>
        <fullName evidence="4">Protein Syd</fullName>
    </recommendedName>
</protein>
<dbReference type="Gene3D" id="3.40.1580.20">
    <property type="entry name" value="Syd protein"/>
    <property type="match status" value="1"/>
</dbReference>
<dbReference type="AlphaFoldDB" id="A0A917Z116"/>